<reference evidence="1 2" key="1">
    <citation type="journal article" date="2020" name="Cell">
        <title>Large-Scale Comparative Analyses of Tick Genomes Elucidate Their Genetic Diversity and Vector Capacities.</title>
        <authorList>
            <consortium name="Tick Genome and Microbiome Consortium (TIGMIC)"/>
            <person name="Jia N."/>
            <person name="Wang J."/>
            <person name="Shi W."/>
            <person name="Du L."/>
            <person name="Sun Y."/>
            <person name="Zhan W."/>
            <person name="Jiang J.F."/>
            <person name="Wang Q."/>
            <person name="Zhang B."/>
            <person name="Ji P."/>
            <person name="Bell-Sakyi L."/>
            <person name="Cui X.M."/>
            <person name="Yuan T.T."/>
            <person name="Jiang B.G."/>
            <person name="Yang W.F."/>
            <person name="Lam T.T."/>
            <person name="Chang Q.C."/>
            <person name="Ding S.J."/>
            <person name="Wang X.J."/>
            <person name="Zhu J.G."/>
            <person name="Ruan X.D."/>
            <person name="Zhao L."/>
            <person name="Wei J.T."/>
            <person name="Ye R.Z."/>
            <person name="Que T.C."/>
            <person name="Du C.H."/>
            <person name="Zhou Y.H."/>
            <person name="Cheng J.X."/>
            <person name="Dai P.F."/>
            <person name="Guo W.B."/>
            <person name="Han X.H."/>
            <person name="Huang E.J."/>
            <person name="Li L.F."/>
            <person name="Wei W."/>
            <person name="Gao Y.C."/>
            <person name="Liu J.Z."/>
            <person name="Shao H.Z."/>
            <person name="Wang X."/>
            <person name="Wang C.C."/>
            <person name="Yang T.C."/>
            <person name="Huo Q.B."/>
            <person name="Li W."/>
            <person name="Chen H.Y."/>
            <person name="Chen S.E."/>
            <person name="Zhou L.G."/>
            <person name="Ni X.B."/>
            <person name="Tian J.H."/>
            <person name="Sheng Y."/>
            <person name="Liu T."/>
            <person name="Pan Y.S."/>
            <person name="Xia L.Y."/>
            <person name="Li J."/>
            <person name="Zhao F."/>
            <person name="Cao W.C."/>
        </authorList>
    </citation>
    <scope>NUCLEOTIDE SEQUENCE [LARGE SCALE GENOMIC DNA]</scope>
    <source>
        <strain evidence="1">Iper-2018</strain>
    </source>
</reference>
<dbReference type="Proteomes" id="UP000805193">
    <property type="component" value="Unassembled WGS sequence"/>
</dbReference>
<keyword evidence="2" id="KW-1185">Reference proteome</keyword>
<evidence type="ECO:0000313" key="2">
    <source>
        <dbReference type="Proteomes" id="UP000805193"/>
    </source>
</evidence>
<gene>
    <name evidence="1" type="ORF">HPB47_023657</name>
</gene>
<protein>
    <submittedName>
        <fullName evidence="1">Uncharacterized protein</fullName>
    </submittedName>
</protein>
<sequence length="83" mass="9700">VVLKTTKWHNNRPVHLLSTFAGVDLTNTVKRWSSAEKTIISVICLSVVFVYNKNMEGVDLLDSLLALYRIRFRSKKWYNKILF</sequence>
<proteinExistence type="predicted"/>
<comment type="caution">
    <text evidence="1">The sequence shown here is derived from an EMBL/GenBank/DDBJ whole genome shotgun (WGS) entry which is preliminary data.</text>
</comment>
<dbReference type="EMBL" id="JABSTQ010009415">
    <property type="protein sequence ID" value="KAG0429425.1"/>
    <property type="molecule type" value="Genomic_DNA"/>
</dbReference>
<evidence type="ECO:0000313" key="1">
    <source>
        <dbReference type="EMBL" id="KAG0429425.1"/>
    </source>
</evidence>
<accession>A0AC60Q7I8</accession>
<organism evidence="1 2">
    <name type="scientific">Ixodes persulcatus</name>
    <name type="common">Taiga tick</name>
    <dbReference type="NCBI Taxonomy" id="34615"/>
    <lineage>
        <taxon>Eukaryota</taxon>
        <taxon>Metazoa</taxon>
        <taxon>Ecdysozoa</taxon>
        <taxon>Arthropoda</taxon>
        <taxon>Chelicerata</taxon>
        <taxon>Arachnida</taxon>
        <taxon>Acari</taxon>
        <taxon>Parasitiformes</taxon>
        <taxon>Ixodida</taxon>
        <taxon>Ixodoidea</taxon>
        <taxon>Ixodidae</taxon>
        <taxon>Ixodinae</taxon>
        <taxon>Ixodes</taxon>
    </lineage>
</organism>
<feature type="non-terminal residue" evidence="1">
    <location>
        <position position="83"/>
    </location>
</feature>
<feature type="non-terminal residue" evidence="1">
    <location>
        <position position="1"/>
    </location>
</feature>
<name>A0AC60Q7I8_IXOPE</name>